<evidence type="ECO:0000256" key="11">
    <source>
        <dbReference type="HAMAP-Rule" id="MF_00228"/>
    </source>
</evidence>
<evidence type="ECO:0000256" key="6">
    <source>
        <dbReference type="ARBA" id="ARBA00022741"/>
    </source>
</evidence>
<sequence>MSARGNEIVKEAAPLIGRIRRVNPLVHNITNEVVTNFTANGLLALGASPVMASAVEEAAEMAGKAGALVLNMGTLTGSTVEAMLLAAQGANEAGVPVLFDPVAAGATRFRSETAQRILSTVKVDVIRGNAAEVANLIGENWAIKGVDAGELPEGQHPAELAQRAAKRWNTVTAVTGPKDYISDGETVYEIEGGHPILTRVTGTGCLLTSIIGAYCAVENNTLLSGAAALAGYGVAASLAAAKSAETGPGAFQIELLNELYNLSPEAVLREAVITEIQVDEAGGIGYEPRV</sequence>
<comment type="pathway">
    <text evidence="3 11">Cofactor biosynthesis; thiamine diphosphate biosynthesis; 4-methyl-5-(2-phosphoethyl)-thiazole from 5-(2-hydroxyethyl)-4-methylthiazole: step 1/1.</text>
</comment>
<evidence type="ECO:0000256" key="9">
    <source>
        <dbReference type="ARBA" id="ARBA00022842"/>
    </source>
</evidence>
<dbReference type="RefSeq" id="WP_094095477.1">
    <property type="nucleotide sequence ID" value="NZ_BMHF01000002.1"/>
</dbReference>
<keyword evidence="13" id="KW-1185">Reference proteome</keyword>
<evidence type="ECO:0000256" key="5">
    <source>
        <dbReference type="ARBA" id="ARBA00022723"/>
    </source>
</evidence>
<comment type="caution">
    <text evidence="12">The sequence shown here is derived from an EMBL/GenBank/DDBJ whole genome shotgun (WGS) entry which is preliminary data.</text>
</comment>
<keyword evidence="10 11" id="KW-0784">Thiamine biosynthesis</keyword>
<evidence type="ECO:0000256" key="3">
    <source>
        <dbReference type="ARBA" id="ARBA00004868"/>
    </source>
</evidence>
<feature type="binding site" evidence="11">
    <location>
        <position position="202"/>
    </location>
    <ligand>
        <name>substrate</name>
    </ligand>
</feature>
<dbReference type="EMBL" id="BMHF01000002">
    <property type="protein sequence ID" value="GGA27196.1"/>
    <property type="molecule type" value="Genomic_DNA"/>
</dbReference>
<feature type="binding site" evidence="11">
    <location>
        <position position="175"/>
    </location>
    <ligand>
        <name>ATP</name>
        <dbReference type="ChEBI" id="CHEBI:30616"/>
    </ligand>
</feature>
<dbReference type="SUPFAM" id="SSF53613">
    <property type="entry name" value="Ribokinase-like"/>
    <property type="match status" value="1"/>
</dbReference>
<reference evidence="13" key="1">
    <citation type="journal article" date="2019" name="Int. J. Syst. Evol. Microbiol.">
        <title>The Global Catalogue of Microorganisms (GCM) 10K type strain sequencing project: providing services to taxonomists for standard genome sequencing and annotation.</title>
        <authorList>
            <consortium name="The Broad Institute Genomics Platform"/>
            <consortium name="The Broad Institute Genome Sequencing Center for Infectious Disease"/>
            <person name="Wu L."/>
            <person name="Ma J."/>
        </authorList>
    </citation>
    <scope>NUCLEOTIDE SEQUENCE [LARGE SCALE GENOMIC DNA]</scope>
    <source>
        <strain evidence="13">CGMCC 1.15044</strain>
    </source>
</reference>
<organism evidence="12 13">
    <name type="scientific">Paenibacillus physcomitrellae</name>
    <dbReference type="NCBI Taxonomy" id="1619311"/>
    <lineage>
        <taxon>Bacteria</taxon>
        <taxon>Bacillati</taxon>
        <taxon>Bacillota</taxon>
        <taxon>Bacilli</taxon>
        <taxon>Bacillales</taxon>
        <taxon>Paenibacillaceae</taxon>
        <taxon>Paenibacillus</taxon>
    </lineage>
</organism>
<dbReference type="GO" id="GO:0016301">
    <property type="term" value="F:kinase activity"/>
    <property type="evidence" value="ECO:0007669"/>
    <property type="project" value="UniProtKB-KW"/>
</dbReference>
<protein>
    <recommendedName>
        <fullName evidence="11">Hydroxyethylthiazole kinase</fullName>
        <ecNumber evidence="11">2.7.1.50</ecNumber>
    </recommendedName>
    <alternativeName>
        <fullName evidence="11">4-methyl-5-beta-hydroxyethylthiazole kinase</fullName>
        <shortName evidence="11">TH kinase</shortName>
        <shortName evidence="11">Thz kinase</shortName>
    </alternativeName>
</protein>
<gene>
    <name evidence="11 12" type="primary">thiM</name>
    <name evidence="12" type="ORF">GCM10010917_10050</name>
</gene>
<dbReference type="Proteomes" id="UP000609323">
    <property type="component" value="Unassembled WGS sequence"/>
</dbReference>
<dbReference type="NCBIfam" id="NF006830">
    <property type="entry name" value="PRK09355.1"/>
    <property type="match status" value="1"/>
</dbReference>
<evidence type="ECO:0000256" key="8">
    <source>
        <dbReference type="ARBA" id="ARBA00022840"/>
    </source>
</evidence>
<evidence type="ECO:0000256" key="10">
    <source>
        <dbReference type="ARBA" id="ARBA00022977"/>
    </source>
</evidence>
<evidence type="ECO:0000256" key="2">
    <source>
        <dbReference type="ARBA" id="ARBA00001946"/>
    </source>
</evidence>
<evidence type="ECO:0000256" key="7">
    <source>
        <dbReference type="ARBA" id="ARBA00022777"/>
    </source>
</evidence>
<dbReference type="HAMAP" id="MF_00228">
    <property type="entry name" value="Thz_kinase"/>
    <property type="match status" value="1"/>
</dbReference>
<dbReference type="EC" id="2.7.1.50" evidence="11"/>
<proteinExistence type="inferred from homology"/>
<dbReference type="NCBIfam" id="TIGR00694">
    <property type="entry name" value="thiM"/>
    <property type="match status" value="1"/>
</dbReference>
<dbReference type="PRINTS" id="PR01099">
    <property type="entry name" value="HYETHTZKNASE"/>
</dbReference>
<comment type="cofactor">
    <cofactor evidence="2 11">
        <name>Mg(2+)</name>
        <dbReference type="ChEBI" id="CHEBI:18420"/>
    </cofactor>
</comment>
<keyword evidence="7 11" id="KW-0418">Kinase</keyword>
<dbReference type="PIRSF" id="PIRSF000513">
    <property type="entry name" value="Thz_kinase"/>
    <property type="match status" value="1"/>
</dbReference>
<evidence type="ECO:0000256" key="1">
    <source>
        <dbReference type="ARBA" id="ARBA00001771"/>
    </source>
</evidence>
<keyword evidence="6 11" id="KW-0547">Nucleotide-binding</keyword>
<accession>A0ABQ1FQW7</accession>
<name>A0ABQ1FQW7_9BACL</name>
<feature type="binding site" evidence="11">
    <location>
        <position position="51"/>
    </location>
    <ligand>
        <name>substrate</name>
    </ligand>
</feature>
<keyword evidence="8 11" id="KW-0067">ATP-binding</keyword>
<evidence type="ECO:0000313" key="13">
    <source>
        <dbReference type="Proteomes" id="UP000609323"/>
    </source>
</evidence>
<keyword evidence="4 11" id="KW-0808">Transferase</keyword>
<keyword evidence="9 11" id="KW-0460">Magnesium</keyword>
<comment type="similarity">
    <text evidence="11">Belongs to the Thz kinase family.</text>
</comment>
<dbReference type="InterPro" id="IPR029056">
    <property type="entry name" value="Ribokinase-like"/>
</dbReference>
<feature type="binding site" evidence="11">
    <location>
        <position position="127"/>
    </location>
    <ligand>
        <name>ATP</name>
        <dbReference type="ChEBI" id="CHEBI:30616"/>
    </ligand>
</feature>
<dbReference type="InterPro" id="IPR000417">
    <property type="entry name" value="Hyethyz_kinase"/>
</dbReference>
<evidence type="ECO:0000313" key="12">
    <source>
        <dbReference type="EMBL" id="GGA27196.1"/>
    </source>
</evidence>
<comment type="function">
    <text evidence="11">Catalyzes the phosphorylation of the hydroxyl group of 4-methyl-5-beta-hydroxyethylthiazole (THZ).</text>
</comment>
<dbReference type="CDD" id="cd01170">
    <property type="entry name" value="THZ_kinase"/>
    <property type="match status" value="1"/>
</dbReference>
<dbReference type="Pfam" id="PF02110">
    <property type="entry name" value="HK"/>
    <property type="match status" value="1"/>
</dbReference>
<keyword evidence="5 11" id="KW-0479">Metal-binding</keyword>
<dbReference type="Gene3D" id="3.40.1190.20">
    <property type="match status" value="1"/>
</dbReference>
<evidence type="ECO:0000256" key="4">
    <source>
        <dbReference type="ARBA" id="ARBA00022679"/>
    </source>
</evidence>
<comment type="catalytic activity">
    <reaction evidence="1 11">
        <text>5-(2-hydroxyethyl)-4-methylthiazole + ATP = 4-methyl-5-(2-phosphooxyethyl)-thiazole + ADP + H(+)</text>
        <dbReference type="Rhea" id="RHEA:24212"/>
        <dbReference type="ChEBI" id="CHEBI:15378"/>
        <dbReference type="ChEBI" id="CHEBI:17957"/>
        <dbReference type="ChEBI" id="CHEBI:30616"/>
        <dbReference type="ChEBI" id="CHEBI:58296"/>
        <dbReference type="ChEBI" id="CHEBI:456216"/>
        <dbReference type="EC" id="2.7.1.50"/>
    </reaction>
</comment>